<accession>A0ABR0BB10</accession>
<feature type="chain" id="PRO_5047167072" evidence="1">
    <location>
        <begin position="22"/>
        <end position="106"/>
    </location>
</feature>
<proteinExistence type="predicted"/>
<evidence type="ECO:0000256" key="1">
    <source>
        <dbReference type="SAM" id="SignalP"/>
    </source>
</evidence>
<protein>
    <submittedName>
        <fullName evidence="2">Uncharacterized protein</fullName>
    </submittedName>
</protein>
<keyword evidence="3" id="KW-1185">Reference proteome</keyword>
<evidence type="ECO:0000313" key="3">
    <source>
        <dbReference type="Proteomes" id="UP001234178"/>
    </source>
</evidence>
<keyword evidence="1" id="KW-0732">Signal</keyword>
<gene>
    <name evidence="2" type="ORF">OUZ56_033740</name>
</gene>
<feature type="signal peptide" evidence="1">
    <location>
        <begin position="1"/>
        <end position="21"/>
    </location>
</feature>
<comment type="caution">
    <text evidence="2">The sequence shown here is derived from an EMBL/GenBank/DDBJ whole genome shotgun (WGS) entry which is preliminary data.</text>
</comment>
<name>A0ABR0BB10_9CRUS</name>
<organism evidence="2 3">
    <name type="scientific">Daphnia magna</name>
    <dbReference type="NCBI Taxonomy" id="35525"/>
    <lineage>
        <taxon>Eukaryota</taxon>
        <taxon>Metazoa</taxon>
        <taxon>Ecdysozoa</taxon>
        <taxon>Arthropoda</taxon>
        <taxon>Crustacea</taxon>
        <taxon>Branchiopoda</taxon>
        <taxon>Diplostraca</taxon>
        <taxon>Cladocera</taxon>
        <taxon>Anomopoda</taxon>
        <taxon>Daphniidae</taxon>
        <taxon>Daphnia</taxon>
    </lineage>
</organism>
<dbReference type="Proteomes" id="UP001234178">
    <property type="component" value="Unassembled WGS sequence"/>
</dbReference>
<sequence length="106" mass="11583">MFKKATVLLFVQSWMADGMHGPPGPTAGQIVNITVGVRAPVHRLLTEANIASAETLCQQIAPVECVVLEDLLLPKVWISPMKDDNEDQVSFCRASPQAIRTTTRDP</sequence>
<dbReference type="EMBL" id="JAOYFB010000061">
    <property type="protein sequence ID" value="KAK4045776.1"/>
    <property type="molecule type" value="Genomic_DNA"/>
</dbReference>
<reference evidence="2 3" key="1">
    <citation type="journal article" date="2023" name="Nucleic Acids Res.">
        <title>The hologenome of Daphnia magna reveals possible DNA methylation and microbiome-mediated evolution of the host genome.</title>
        <authorList>
            <person name="Chaturvedi A."/>
            <person name="Li X."/>
            <person name="Dhandapani V."/>
            <person name="Marshall H."/>
            <person name="Kissane S."/>
            <person name="Cuenca-Cambronero M."/>
            <person name="Asole G."/>
            <person name="Calvet F."/>
            <person name="Ruiz-Romero M."/>
            <person name="Marangio P."/>
            <person name="Guigo R."/>
            <person name="Rago D."/>
            <person name="Mirbahai L."/>
            <person name="Eastwood N."/>
            <person name="Colbourne J.K."/>
            <person name="Zhou J."/>
            <person name="Mallon E."/>
            <person name="Orsini L."/>
        </authorList>
    </citation>
    <scope>NUCLEOTIDE SEQUENCE [LARGE SCALE GENOMIC DNA]</scope>
    <source>
        <strain evidence="2">LRV0_1</strain>
    </source>
</reference>
<evidence type="ECO:0000313" key="2">
    <source>
        <dbReference type="EMBL" id="KAK4045776.1"/>
    </source>
</evidence>